<dbReference type="AlphaFoldDB" id="A0A249MPP2"/>
<evidence type="ECO:0000313" key="2">
    <source>
        <dbReference type="EMBL" id="GBH30149.1"/>
    </source>
</evidence>
<protein>
    <submittedName>
        <fullName evidence="1">Uncharacterized protein</fullName>
    </submittedName>
</protein>
<proteinExistence type="predicted"/>
<keyword evidence="4" id="KW-1185">Reference proteome</keyword>
<name>A0A249MPP2_SPHXE</name>
<accession>A0A249MPP2</accession>
<dbReference type="EMBL" id="CP022745">
    <property type="protein sequence ID" value="ASY43326.1"/>
    <property type="molecule type" value="Genomic_DNA"/>
</dbReference>
<evidence type="ECO:0000313" key="3">
    <source>
        <dbReference type="Proteomes" id="UP000217141"/>
    </source>
</evidence>
<evidence type="ECO:0000313" key="4">
    <source>
        <dbReference type="Proteomes" id="UP000290975"/>
    </source>
</evidence>
<dbReference type="Proteomes" id="UP000217141">
    <property type="component" value="Chromosome I"/>
</dbReference>
<sequence length="69" mass="7856">MSRTAIRPFLISKDEEGHFRLTVRETRYNSQGYPLTSSLLQDEKFKTAAAVRAFARDAFRAEAGQFATK</sequence>
<evidence type="ECO:0000313" key="1">
    <source>
        <dbReference type="EMBL" id="ASY43326.1"/>
    </source>
</evidence>
<dbReference type="Proteomes" id="UP000290975">
    <property type="component" value="Unassembled WGS sequence"/>
</dbReference>
<gene>
    <name evidence="1" type="ORF">CJD35_01810</name>
    <name evidence="2" type="ORF">MBESOW_P1403</name>
</gene>
<dbReference type="RefSeq" id="WP_017182613.1">
    <property type="nucleotide sequence ID" value="NZ_BBQY01000004.1"/>
</dbReference>
<dbReference type="KEGG" id="shyd:CJD35_01810"/>
<reference evidence="2 4" key="1">
    <citation type="submission" date="2014-12" db="EMBL/GenBank/DDBJ databases">
        <title>Whole genome sequencing of Sphingobium xenophagum OW59.</title>
        <authorList>
            <person name="Ohta Y."/>
            <person name="Nishi S."/>
            <person name="Hatada Y."/>
        </authorList>
    </citation>
    <scope>NUCLEOTIDE SEQUENCE [LARGE SCALE GENOMIC DNA]</scope>
    <source>
        <strain evidence="2 4">OW59</strain>
    </source>
</reference>
<dbReference type="EMBL" id="BBQY01000004">
    <property type="protein sequence ID" value="GBH30149.1"/>
    <property type="molecule type" value="Genomic_DNA"/>
</dbReference>
<reference evidence="1 3" key="2">
    <citation type="submission" date="2017-08" db="EMBL/GenBank/DDBJ databases">
        <title>Whole Genome Sequence of Sphingobium hydrophobicum C1: Insights into Adaption to the Electronic-waste Contaminated Sediment.</title>
        <authorList>
            <person name="Song D."/>
            <person name="Chen X."/>
            <person name="Xu M."/>
        </authorList>
    </citation>
    <scope>NUCLEOTIDE SEQUENCE [LARGE SCALE GENOMIC DNA]</scope>
    <source>
        <strain evidence="1 3">C1</strain>
    </source>
</reference>
<accession>A0A401J0J8</accession>
<organism evidence="1 3">
    <name type="scientific">Sphingobium xenophagum</name>
    <dbReference type="NCBI Taxonomy" id="121428"/>
    <lineage>
        <taxon>Bacteria</taxon>
        <taxon>Pseudomonadati</taxon>
        <taxon>Pseudomonadota</taxon>
        <taxon>Alphaproteobacteria</taxon>
        <taxon>Sphingomonadales</taxon>
        <taxon>Sphingomonadaceae</taxon>
        <taxon>Sphingobium</taxon>
    </lineage>
</organism>